<evidence type="ECO:0000256" key="4">
    <source>
        <dbReference type="ARBA" id="ARBA00022723"/>
    </source>
</evidence>
<keyword evidence="10 14" id="KW-0234">DNA repair</keyword>
<feature type="region of interest" description="Disordered" evidence="15">
    <location>
        <begin position="1"/>
        <end position="58"/>
    </location>
</feature>
<keyword evidence="8" id="KW-0408">Iron</keyword>
<dbReference type="GO" id="GO:0140078">
    <property type="term" value="F:class I DNA-(apurinic or apyrimidinic site) endonuclease activity"/>
    <property type="evidence" value="ECO:0007669"/>
    <property type="project" value="UniProtKB-EC"/>
</dbReference>
<comment type="similarity">
    <text evidence="2 14">Belongs to the Nth/MutY family.</text>
</comment>
<dbReference type="GO" id="GO:0000703">
    <property type="term" value="F:oxidized pyrimidine nucleobase lesion DNA N-glycosylase activity"/>
    <property type="evidence" value="ECO:0000318"/>
    <property type="project" value="GO_Central"/>
</dbReference>
<dbReference type="FunFam" id="1.10.340.30:FF:000005">
    <property type="entry name" value="Endonuclease III-like protein 1"/>
    <property type="match status" value="1"/>
</dbReference>
<dbReference type="AlphaFoldDB" id="D6WW40"/>
<dbReference type="STRING" id="7070.D6WW40"/>
<keyword evidence="3" id="KW-0004">4Fe-4S</keyword>
<dbReference type="CDD" id="cd00056">
    <property type="entry name" value="ENDO3c"/>
    <property type="match status" value="1"/>
</dbReference>
<evidence type="ECO:0000313" key="18">
    <source>
        <dbReference type="Proteomes" id="UP000007266"/>
    </source>
</evidence>
<reference evidence="17 18" key="1">
    <citation type="journal article" date="2008" name="Nature">
        <title>The genome of the model beetle and pest Tribolium castaneum.</title>
        <authorList>
            <consortium name="Tribolium Genome Sequencing Consortium"/>
            <person name="Richards S."/>
            <person name="Gibbs R.A."/>
            <person name="Weinstock G.M."/>
            <person name="Brown S.J."/>
            <person name="Denell R."/>
            <person name="Beeman R.W."/>
            <person name="Gibbs R."/>
            <person name="Beeman R.W."/>
            <person name="Brown S.J."/>
            <person name="Bucher G."/>
            <person name="Friedrich M."/>
            <person name="Grimmelikhuijzen C.J."/>
            <person name="Klingler M."/>
            <person name="Lorenzen M."/>
            <person name="Richards S."/>
            <person name="Roth S."/>
            <person name="Schroder R."/>
            <person name="Tautz D."/>
            <person name="Zdobnov E.M."/>
            <person name="Muzny D."/>
            <person name="Gibbs R.A."/>
            <person name="Weinstock G.M."/>
            <person name="Attaway T."/>
            <person name="Bell S."/>
            <person name="Buhay C.J."/>
            <person name="Chandrabose M.N."/>
            <person name="Chavez D."/>
            <person name="Clerk-Blankenburg K.P."/>
            <person name="Cree A."/>
            <person name="Dao M."/>
            <person name="Davis C."/>
            <person name="Chacko J."/>
            <person name="Dinh H."/>
            <person name="Dugan-Rocha S."/>
            <person name="Fowler G."/>
            <person name="Garner T.T."/>
            <person name="Garnes J."/>
            <person name="Gnirke A."/>
            <person name="Hawes A."/>
            <person name="Hernandez J."/>
            <person name="Hines S."/>
            <person name="Holder M."/>
            <person name="Hume J."/>
            <person name="Jhangiani S.N."/>
            <person name="Joshi V."/>
            <person name="Khan Z.M."/>
            <person name="Jackson L."/>
            <person name="Kovar C."/>
            <person name="Kowis A."/>
            <person name="Lee S."/>
            <person name="Lewis L.R."/>
            <person name="Margolis J."/>
            <person name="Morgan M."/>
            <person name="Nazareth L.V."/>
            <person name="Nguyen N."/>
            <person name="Okwuonu G."/>
            <person name="Parker D."/>
            <person name="Richards S."/>
            <person name="Ruiz S.J."/>
            <person name="Santibanez J."/>
            <person name="Savard J."/>
            <person name="Scherer S.E."/>
            <person name="Schneider B."/>
            <person name="Sodergren E."/>
            <person name="Tautz D."/>
            <person name="Vattahil S."/>
            <person name="Villasana D."/>
            <person name="White C.S."/>
            <person name="Wright R."/>
            <person name="Park Y."/>
            <person name="Beeman R.W."/>
            <person name="Lord J."/>
            <person name="Oppert B."/>
            <person name="Lorenzen M."/>
            <person name="Brown S."/>
            <person name="Wang L."/>
            <person name="Savard J."/>
            <person name="Tautz D."/>
            <person name="Richards S."/>
            <person name="Weinstock G."/>
            <person name="Gibbs R.A."/>
            <person name="Liu Y."/>
            <person name="Worley K."/>
            <person name="Weinstock G."/>
            <person name="Elsik C.G."/>
            <person name="Reese J.T."/>
            <person name="Elhaik E."/>
            <person name="Landan G."/>
            <person name="Graur D."/>
            <person name="Arensburger P."/>
            <person name="Atkinson P."/>
            <person name="Beeman R.W."/>
            <person name="Beidler J."/>
            <person name="Brown S.J."/>
            <person name="Demuth J.P."/>
            <person name="Drury D.W."/>
            <person name="Du Y.Z."/>
            <person name="Fujiwara H."/>
            <person name="Lorenzen M."/>
            <person name="Maselli V."/>
            <person name="Osanai M."/>
            <person name="Park Y."/>
            <person name="Robertson H.M."/>
            <person name="Tu Z."/>
            <person name="Wang J.J."/>
            <person name="Wang S."/>
            <person name="Richards S."/>
            <person name="Song H."/>
            <person name="Zhang L."/>
            <person name="Sodergren E."/>
            <person name="Werner D."/>
            <person name="Stanke M."/>
            <person name="Morgenstern B."/>
            <person name="Solovyev V."/>
            <person name="Kosarev P."/>
            <person name="Brown G."/>
            <person name="Chen H.C."/>
            <person name="Ermolaeva O."/>
            <person name="Hlavina W."/>
            <person name="Kapustin Y."/>
            <person name="Kiryutin B."/>
            <person name="Kitts P."/>
            <person name="Maglott D."/>
            <person name="Pruitt K."/>
            <person name="Sapojnikov V."/>
            <person name="Souvorov A."/>
            <person name="Mackey A.J."/>
            <person name="Waterhouse R.M."/>
            <person name="Wyder S."/>
            <person name="Zdobnov E.M."/>
            <person name="Zdobnov E.M."/>
            <person name="Wyder S."/>
            <person name="Kriventseva E.V."/>
            <person name="Kadowaki T."/>
            <person name="Bork P."/>
            <person name="Aranda M."/>
            <person name="Bao R."/>
            <person name="Beermann A."/>
            <person name="Berns N."/>
            <person name="Bolognesi R."/>
            <person name="Bonneton F."/>
            <person name="Bopp D."/>
            <person name="Brown S.J."/>
            <person name="Bucher G."/>
            <person name="Butts T."/>
            <person name="Chaumot A."/>
            <person name="Denell R.E."/>
            <person name="Ferrier D.E."/>
            <person name="Friedrich M."/>
            <person name="Gordon C.M."/>
            <person name="Jindra M."/>
            <person name="Klingler M."/>
            <person name="Lan Q."/>
            <person name="Lattorff H.M."/>
            <person name="Laudet V."/>
            <person name="von Levetsow C."/>
            <person name="Liu Z."/>
            <person name="Lutz R."/>
            <person name="Lynch J.A."/>
            <person name="da Fonseca R.N."/>
            <person name="Posnien N."/>
            <person name="Reuter R."/>
            <person name="Roth S."/>
            <person name="Savard J."/>
            <person name="Schinko J.B."/>
            <person name="Schmitt C."/>
            <person name="Schoppmeier M."/>
            <person name="Schroder R."/>
            <person name="Shippy T.D."/>
            <person name="Simonnet F."/>
            <person name="Marques-Souza H."/>
            <person name="Tautz D."/>
            <person name="Tomoyasu Y."/>
            <person name="Trauner J."/>
            <person name="Van der Zee M."/>
            <person name="Vervoort M."/>
            <person name="Wittkopp N."/>
            <person name="Wimmer E.A."/>
            <person name="Yang X."/>
            <person name="Jones A.K."/>
            <person name="Sattelle D.B."/>
            <person name="Ebert P.R."/>
            <person name="Nelson D."/>
            <person name="Scott J.G."/>
            <person name="Beeman R.W."/>
            <person name="Muthukrishnan S."/>
            <person name="Kramer K.J."/>
            <person name="Arakane Y."/>
            <person name="Beeman R.W."/>
            <person name="Zhu Q."/>
            <person name="Hogenkamp D."/>
            <person name="Dixit R."/>
            <person name="Oppert B."/>
            <person name="Jiang H."/>
            <person name="Zou Z."/>
            <person name="Marshall J."/>
            <person name="Elpidina E."/>
            <person name="Vinokurov K."/>
            <person name="Oppert C."/>
            <person name="Zou Z."/>
            <person name="Evans J."/>
            <person name="Lu Z."/>
            <person name="Zhao P."/>
            <person name="Sumathipala N."/>
            <person name="Altincicek B."/>
            <person name="Vilcinskas A."/>
            <person name="Williams M."/>
            <person name="Hultmark D."/>
            <person name="Hetru C."/>
            <person name="Jiang H."/>
            <person name="Grimmelikhuijzen C.J."/>
            <person name="Hauser F."/>
            <person name="Cazzamali G."/>
            <person name="Williamson M."/>
            <person name="Park Y."/>
            <person name="Li B."/>
            <person name="Tanaka Y."/>
            <person name="Predel R."/>
            <person name="Neupert S."/>
            <person name="Schachtner J."/>
            <person name="Verleyen P."/>
            <person name="Raible F."/>
            <person name="Bork P."/>
            <person name="Friedrich M."/>
            <person name="Walden K.K."/>
            <person name="Robertson H.M."/>
            <person name="Angeli S."/>
            <person name="Foret S."/>
            <person name="Bucher G."/>
            <person name="Schuetz S."/>
            <person name="Maleszka R."/>
            <person name="Wimmer E.A."/>
            <person name="Beeman R.W."/>
            <person name="Lorenzen M."/>
            <person name="Tomoyasu Y."/>
            <person name="Miller S.C."/>
            <person name="Grossmann D."/>
            <person name="Bucher G."/>
        </authorList>
    </citation>
    <scope>NUCLEOTIDE SEQUENCE [LARGE SCALE GENOMIC DNA]</scope>
    <source>
        <strain evidence="17 18">Georgia GA2</strain>
    </source>
</reference>
<evidence type="ECO:0000256" key="13">
    <source>
        <dbReference type="ARBA" id="ARBA00044632"/>
    </source>
</evidence>
<protein>
    <recommendedName>
        <fullName evidence="14">Endonuclease III homolog</fullName>
        <ecNumber evidence="14">3.2.2.-</ecNumber>
        <ecNumber evidence="14">4.2.99.18</ecNumber>
    </recommendedName>
    <alternativeName>
        <fullName evidence="14">Bifunctional DNA N-glycosylase/DNA-(apurinic or apyrimidinic site) lyase</fullName>
        <shortName evidence="14">DNA glycosylase/AP lyase</shortName>
    </alternativeName>
</protein>
<evidence type="ECO:0000256" key="12">
    <source>
        <dbReference type="ARBA" id="ARBA00023295"/>
    </source>
</evidence>
<evidence type="ECO:0000256" key="15">
    <source>
        <dbReference type="SAM" id="MobiDB-lite"/>
    </source>
</evidence>
<comment type="subcellular location">
    <subcellularLocation>
        <location evidence="14">Nucleus</location>
    </subcellularLocation>
    <subcellularLocation>
        <location evidence="14">Mitochondrion</location>
    </subcellularLocation>
</comment>
<dbReference type="GO" id="GO:0051539">
    <property type="term" value="F:4 iron, 4 sulfur cluster binding"/>
    <property type="evidence" value="ECO:0007669"/>
    <property type="project" value="UniProtKB-KW"/>
</dbReference>
<evidence type="ECO:0000256" key="5">
    <source>
        <dbReference type="ARBA" id="ARBA00022763"/>
    </source>
</evidence>
<keyword evidence="11 14" id="KW-0456">Lyase</keyword>
<keyword evidence="17" id="KW-0255">Endonuclease</keyword>
<keyword evidence="9" id="KW-0411">Iron-sulfur</keyword>
<dbReference type="InParanoid" id="D6WW40"/>
<dbReference type="Proteomes" id="UP000007266">
    <property type="component" value="Linkage group 8"/>
</dbReference>
<keyword evidence="4" id="KW-0479">Metal-binding</keyword>
<feature type="domain" description="HhH-GPD" evidence="16">
    <location>
        <begin position="105"/>
        <end position="253"/>
    </location>
</feature>
<dbReference type="InterPro" id="IPR004036">
    <property type="entry name" value="Endonuclease-III-like_CS2"/>
</dbReference>
<dbReference type="Gene3D" id="1.10.1670.10">
    <property type="entry name" value="Helix-hairpin-Helix base-excision DNA repair enzymes (C-terminal)"/>
    <property type="match status" value="1"/>
</dbReference>
<dbReference type="GO" id="GO:0006289">
    <property type="term" value="P:nucleotide-excision repair"/>
    <property type="evidence" value="ECO:0000318"/>
    <property type="project" value="GO_Central"/>
</dbReference>
<comment type="cofactor">
    <cofactor evidence="1">
        <name>[4Fe-4S] cluster</name>
        <dbReference type="ChEBI" id="CHEBI:49883"/>
    </cofactor>
</comment>
<dbReference type="Gene3D" id="1.10.340.30">
    <property type="entry name" value="Hypothetical protein, domain 2"/>
    <property type="match status" value="1"/>
</dbReference>
<dbReference type="GO" id="GO:0006285">
    <property type="term" value="P:base-excision repair, AP site formation"/>
    <property type="evidence" value="ECO:0000318"/>
    <property type="project" value="GO_Central"/>
</dbReference>
<dbReference type="SMART" id="SM00525">
    <property type="entry name" value="FES"/>
    <property type="match status" value="1"/>
</dbReference>
<dbReference type="EC" id="4.2.99.18" evidence="14"/>
<dbReference type="eggNOG" id="KOG1921">
    <property type="taxonomic scope" value="Eukaryota"/>
</dbReference>
<proteinExistence type="inferred from homology"/>
<dbReference type="GO" id="GO:0003906">
    <property type="term" value="F:DNA-(apurinic or apyrimidinic site) endonuclease activity"/>
    <property type="evidence" value="ECO:0000318"/>
    <property type="project" value="GO_Central"/>
</dbReference>
<dbReference type="Pfam" id="PF00730">
    <property type="entry name" value="HhH-GPD"/>
    <property type="match status" value="1"/>
</dbReference>
<evidence type="ECO:0000256" key="7">
    <source>
        <dbReference type="ARBA" id="ARBA00022946"/>
    </source>
</evidence>
<dbReference type="PANTHER" id="PTHR43286:SF1">
    <property type="entry name" value="ENDONUCLEASE III-LIKE PROTEIN 1"/>
    <property type="match status" value="1"/>
</dbReference>
<name>D6WW40_TRICA</name>
<evidence type="ECO:0000256" key="3">
    <source>
        <dbReference type="ARBA" id="ARBA00022485"/>
    </source>
</evidence>
<dbReference type="Pfam" id="PF00633">
    <property type="entry name" value="HHH"/>
    <property type="match status" value="1"/>
</dbReference>
<dbReference type="GO" id="GO:0003677">
    <property type="term" value="F:DNA binding"/>
    <property type="evidence" value="ECO:0007669"/>
    <property type="project" value="UniProtKB-UniRule"/>
</dbReference>
<keyword evidence="7" id="KW-0809">Transit peptide</keyword>
<dbReference type="SMART" id="SM00478">
    <property type="entry name" value="ENDO3c"/>
    <property type="match status" value="1"/>
</dbReference>
<dbReference type="InterPro" id="IPR003651">
    <property type="entry name" value="Endonuclease3_FeS-loop_motif"/>
</dbReference>
<evidence type="ECO:0000256" key="14">
    <source>
        <dbReference type="HAMAP-Rule" id="MF_03183"/>
    </source>
</evidence>
<gene>
    <name evidence="14" type="primary">NTH1</name>
    <name evidence="17" type="synonym">AUGUSTUS-3.0.2_05819</name>
    <name evidence="17" type="ORF">TcasGA2_TC005819</name>
</gene>
<organism evidence="17 18">
    <name type="scientific">Tribolium castaneum</name>
    <name type="common">Red flour beetle</name>
    <dbReference type="NCBI Taxonomy" id="7070"/>
    <lineage>
        <taxon>Eukaryota</taxon>
        <taxon>Metazoa</taxon>
        <taxon>Ecdysozoa</taxon>
        <taxon>Arthropoda</taxon>
        <taxon>Hexapoda</taxon>
        <taxon>Insecta</taxon>
        <taxon>Pterygota</taxon>
        <taxon>Neoptera</taxon>
        <taxon>Endopterygota</taxon>
        <taxon>Coleoptera</taxon>
        <taxon>Polyphaga</taxon>
        <taxon>Cucujiformia</taxon>
        <taxon>Tenebrionidae</taxon>
        <taxon>Tenebrionidae incertae sedis</taxon>
        <taxon>Tribolium</taxon>
    </lineage>
</organism>
<comment type="catalytic activity">
    <reaction evidence="13 14">
        <text>2'-deoxyribonucleotide-(2'-deoxyribose 5'-phosphate)-2'-deoxyribonucleotide-DNA = a 3'-end 2'-deoxyribonucleotide-(2,3-dehydro-2,3-deoxyribose 5'-phosphate)-DNA + a 5'-end 5'-phospho-2'-deoxyribonucleoside-DNA + H(+)</text>
        <dbReference type="Rhea" id="RHEA:66592"/>
        <dbReference type="Rhea" id="RHEA-COMP:13180"/>
        <dbReference type="Rhea" id="RHEA-COMP:16897"/>
        <dbReference type="Rhea" id="RHEA-COMP:17067"/>
        <dbReference type="ChEBI" id="CHEBI:15378"/>
        <dbReference type="ChEBI" id="CHEBI:136412"/>
        <dbReference type="ChEBI" id="CHEBI:157695"/>
        <dbReference type="ChEBI" id="CHEBI:167181"/>
        <dbReference type="EC" id="4.2.99.18"/>
    </reaction>
</comment>
<feature type="compositionally biased region" description="Basic and acidic residues" evidence="15">
    <location>
        <begin position="27"/>
        <end position="37"/>
    </location>
</feature>
<evidence type="ECO:0000256" key="9">
    <source>
        <dbReference type="ARBA" id="ARBA00023014"/>
    </source>
</evidence>
<dbReference type="EMBL" id="KQ971361">
    <property type="protein sequence ID" value="EFA08192.2"/>
    <property type="molecule type" value="Genomic_DNA"/>
</dbReference>
<dbReference type="InterPro" id="IPR003265">
    <property type="entry name" value="HhH-GPD_domain"/>
</dbReference>
<sequence length="283" mass="31999">MEPSTSQVNKPDLSRFKMAPKRQLSHKSRDTKPDTQTKRGKRDHITIGSEIADKGPPDWEKTLTNIREMRKNYDAPVDSMGCHKCTEESATPEVFRYQALLALMLSSQTKDQVVFSAMQKLHKYGCNVDNILATSDEKLGELIYPVGFWKTKVKHIKKASEILKNEYNGDIPRTVEDLCKLPGVGPKMANLCMKTAWNEVTGIGVDTHVHRISNRIGWVKTKTPEETKKSLERWLPRDLWDEIGALLVGFGQQTCKPVKPQCGTCLNNSVCPFGTKEVKKNKK</sequence>
<evidence type="ECO:0000256" key="11">
    <source>
        <dbReference type="ARBA" id="ARBA00023239"/>
    </source>
</evidence>
<dbReference type="HAMAP" id="MF_03183">
    <property type="entry name" value="Endonuclease_III_Nth"/>
    <property type="match status" value="1"/>
</dbReference>
<keyword evidence="5 14" id="KW-0227">DNA damage</keyword>
<keyword evidence="12 14" id="KW-0326">Glycosidase</keyword>
<keyword evidence="14" id="KW-0539">Nucleus</keyword>
<dbReference type="PROSITE" id="PS01155">
    <property type="entry name" value="ENDONUCLEASE_III_2"/>
    <property type="match status" value="1"/>
</dbReference>
<evidence type="ECO:0000313" key="17">
    <source>
        <dbReference type="EMBL" id="EFA08192.2"/>
    </source>
</evidence>
<dbReference type="GO" id="GO:0046872">
    <property type="term" value="F:metal ion binding"/>
    <property type="evidence" value="ECO:0007669"/>
    <property type="project" value="UniProtKB-KW"/>
</dbReference>
<evidence type="ECO:0000256" key="1">
    <source>
        <dbReference type="ARBA" id="ARBA00001966"/>
    </source>
</evidence>
<keyword evidence="14" id="KW-0496">Mitochondrion</keyword>
<evidence type="ECO:0000256" key="6">
    <source>
        <dbReference type="ARBA" id="ARBA00022801"/>
    </source>
</evidence>
<evidence type="ECO:0000259" key="16">
    <source>
        <dbReference type="SMART" id="SM00478"/>
    </source>
</evidence>
<dbReference type="InterPro" id="IPR000445">
    <property type="entry name" value="HhH_motif"/>
</dbReference>
<dbReference type="FunFam" id="1.10.1670.10:FF:000003">
    <property type="entry name" value="Endonuclease III homolog"/>
    <property type="match status" value="1"/>
</dbReference>
<dbReference type="GO" id="GO:0005634">
    <property type="term" value="C:nucleus"/>
    <property type="evidence" value="ECO:0000318"/>
    <property type="project" value="GO_Central"/>
</dbReference>
<dbReference type="HOGENOM" id="CLU_012862_4_2_1"/>
<keyword evidence="17" id="KW-0540">Nuclease</keyword>
<accession>D6WW40</accession>
<keyword evidence="6 14" id="KW-0378">Hydrolase</keyword>
<reference evidence="17 18" key="2">
    <citation type="journal article" date="2010" name="Nucleic Acids Res.">
        <title>BeetleBase in 2010: revisions to provide comprehensive genomic information for Tribolium castaneum.</title>
        <authorList>
            <person name="Kim H.S."/>
            <person name="Murphy T."/>
            <person name="Xia J."/>
            <person name="Caragea D."/>
            <person name="Park Y."/>
            <person name="Beeman R.W."/>
            <person name="Lorenzen M.D."/>
            <person name="Butcher S."/>
            <person name="Manak J.R."/>
            <person name="Brown S.J."/>
        </authorList>
    </citation>
    <scope>GENOME REANNOTATION</scope>
    <source>
        <strain evidence="17 18">Georgia GA2</strain>
    </source>
</reference>
<dbReference type="InterPro" id="IPR011257">
    <property type="entry name" value="DNA_glycosylase"/>
</dbReference>
<dbReference type="InterPro" id="IPR030841">
    <property type="entry name" value="NTH1"/>
</dbReference>
<dbReference type="OMA" id="WQQFTHL"/>
<dbReference type="FunCoup" id="D6WW40">
    <property type="interactions" value="904"/>
</dbReference>
<dbReference type="PANTHER" id="PTHR43286">
    <property type="entry name" value="ENDONUCLEASE III-LIKE PROTEIN 1"/>
    <property type="match status" value="1"/>
</dbReference>
<dbReference type="EC" id="3.2.2.-" evidence="14"/>
<dbReference type="SUPFAM" id="SSF48150">
    <property type="entry name" value="DNA-glycosylase"/>
    <property type="match status" value="1"/>
</dbReference>
<keyword evidence="18" id="KW-1185">Reference proteome</keyword>
<evidence type="ECO:0000256" key="8">
    <source>
        <dbReference type="ARBA" id="ARBA00023004"/>
    </source>
</evidence>
<dbReference type="GO" id="GO:0005739">
    <property type="term" value="C:mitochondrion"/>
    <property type="evidence" value="ECO:0007669"/>
    <property type="project" value="UniProtKB-SubCell"/>
</dbReference>
<evidence type="ECO:0000256" key="10">
    <source>
        <dbReference type="ARBA" id="ARBA00023204"/>
    </source>
</evidence>
<comment type="caution">
    <text evidence="14">Lacks conserved residue(s) required for the propagation of feature annotation.</text>
</comment>
<dbReference type="InterPro" id="IPR023170">
    <property type="entry name" value="HhH_base_excis_C"/>
</dbReference>
<evidence type="ECO:0000256" key="2">
    <source>
        <dbReference type="ARBA" id="ARBA00008343"/>
    </source>
</evidence>
<comment type="function">
    <text evidence="14">Bifunctional DNA N-glycosylase with associated apurinic/apyrimidinic (AP) lyase function that catalyzes the first step in base excision repair (BER), the primary repair pathway for the repair of oxidative DNA damage. The DNA N-glycosylase activity releases the damaged DNA base from DNA by cleaving the N-glycosidic bond, leaving an AP site. The AP lyase activity cleaves the phosphodiester bond 3' to the AP site by a beta-elimination. Primarily recognizes and repairs oxidative base damage of pyrimidines.</text>
</comment>